<dbReference type="GO" id="GO:0005506">
    <property type="term" value="F:iron ion binding"/>
    <property type="evidence" value="ECO:0007669"/>
    <property type="project" value="UniProtKB-ARBA"/>
</dbReference>
<accession>R4Z186</accession>
<reference evidence="1 2" key="1">
    <citation type="journal article" date="2013" name="ISME J.">
        <title>Metabolic model for the filamentous 'Candidatus Microthrix parvicella' based on genomic and metagenomic analyses.</title>
        <authorList>
            <person name="Jon McIlroy S."/>
            <person name="Kristiansen R."/>
            <person name="Albertsen M."/>
            <person name="Michael Karst S."/>
            <person name="Rossetti S."/>
            <person name="Lund Nielsen J."/>
            <person name="Tandoi V."/>
            <person name="James Seviour R."/>
            <person name="Nielsen P.H."/>
        </authorList>
    </citation>
    <scope>NUCLEOTIDE SEQUENCE [LARGE SCALE GENOMIC DNA]</scope>
    <source>
        <strain evidence="1 2">RN1</strain>
    </source>
</reference>
<dbReference type="InterPro" id="IPR008775">
    <property type="entry name" value="Phytyl_CoA_dOase-like"/>
</dbReference>
<dbReference type="OrthoDB" id="2573519at2"/>
<dbReference type="AlphaFoldDB" id="R4Z186"/>
<dbReference type="GO" id="GO:0016706">
    <property type="term" value="F:2-oxoglutarate-dependent dioxygenase activity"/>
    <property type="evidence" value="ECO:0007669"/>
    <property type="project" value="UniProtKB-ARBA"/>
</dbReference>
<dbReference type="eggNOG" id="COG5285">
    <property type="taxonomic scope" value="Bacteria"/>
</dbReference>
<dbReference type="Gene3D" id="2.60.120.620">
    <property type="entry name" value="q2cbj1_9rhob like domain"/>
    <property type="match status" value="1"/>
</dbReference>
<name>R4Z186_9ACTN</name>
<gene>
    <name evidence="1" type="ORF">BN381_400006</name>
</gene>
<organism evidence="1 2">
    <name type="scientific">Candidatus Neomicrothrix parvicella RN1</name>
    <dbReference type="NCBI Taxonomy" id="1229780"/>
    <lineage>
        <taxon>Bacteria</taxon>
        <taxon>Bacillati</taxon>
        <taxon>Actinomycetota</taxon>
        <taxon>Acidimicrobiia</taxon>
        <taxon>Acidimicrobiales</taxon>
        <taxon>Microthrixaceae</taxon>
        <taxon>Candidatus Neomicrothrix</taxon>
    </lineage>
</organism>
<dbReference type="EMBL" id="CANL01000035">
    <property type="protein sequence ID" value="CCM64488.1"/>
    <property type="molecule type" value="Genomic_DNA"/>
</dbReference>
<dbReference type="PANTHER" id="PTHR20883">
    <property type="entry name" value="PHYTANOYL-COA DIOXYGENASE DOMAIN CONTAINING 1"/>
    <property type="match status" value="1"/>
</dbReference>
<evidence type="ECO:0008006" key="3">
    <source>
        <dbReference type="Google" id="ProtNLM"/>
    </source>
</evidence>
<sequence>MNVRASDSSAEPGVVDESGLKADYVRDGFVVVRGLIDVATAARVRADVESSWDSMSRDSDRIQDLWRTSAAVRALAANPAVVSTLGGLYSMRPIPFQTLNFRTGTEQPLHADSMHFDTVPGGLMCGAWVALEHVTEGQGPLRLVPGSQRLPALSPEEFQTDAGRFDDGAYELAVCGSMADAAALGSDDLQSPREITATTGDVVIWAATTLHGGSPIRNPNSTRWSQVTHYVFEGAPVVTPQRSRPSEGRWRVRDPLLNLATGRSEPLMARHRPVMAIPAGEGLHRLVPPSELSWWQRTRSSAHRSARRLGIRCRLIGARLRRR</sequence>
<dbReference type="Proteomes" id="UP000018291">
    <property type="component" value="Unassembled WGS sequence"/>
</dbReference>
<evidence type="ECO:0000313" key="1">
    <source>
        <dbReference type="EMBL" id="CCM64488.1"/>
    </source>
</evidence>
<dbReference type="Pfam" id="PF05721">
    <property type="entry name" value="PhyH"/>
    <property type="match status" value="1"/>
</dbReference>
<proteinExistence type="predicted"/>
<dbReference type="SUPFAM" id="SSF51197">
    <property type="entry name" value="Clavaminate synthase-like"/>
    <property type="match status" value="1"/>
</dbReference>
<keyword evidence="2" id="KW-1185">Reference proteome</keyword>
<protein>
    <recommendedName>
        <fullName evidence="3">Phytanoyl-CoA dioxygenase</fullName>
    </recommendedName>
</protein>
<comment type="caution">
    <text evidence="1">The sequence shown here is derived from an EMBL/GenBank/DDBJ whole genome shotgun (WGS) entry which is preliminary data.</text>
</comment>
<evidence type="ECO:0000313" key="2">
    <source>
        <dbReference type="Proteomes" id="UP000018291"/>
    </source>
</evidence>
<dbReference type="PANTHER" id="PTHR20883:SF51">
    <property type="entry name" value="PHYTANOYL-COA HYDROXYLASE"/>
    <property type="match status" value="1"/>
</dbReference>
<dbReference type="RefSeq" id="WP_012228663.1">
    <property type="nucleotide sequence ID" value="NZ_HG422565.1"/>
</dbReference>
<dbReference type="HOGENOM" id="CLU_061182_0_0_11"/>
<dbReference type="STRING" id="1229780.BN381_400006"/>